<proteinExistence type="predicted"/>
<name>A0AAF0QE96_SOLVR</name>
<dbReference type="SUPFAM" id="SSF63829">
    <property type="entry name" value="Calcium-dependent phosphotriesterase"/>
    <property type="match status" value="1"/>
</dbReference>
<protein>
    <recommendedName>
        <fullName evidence="3">Strictosidine synthase conserved region domain-containing protein</fullName>
    </recommendedName>
</protein>
<reference evidence="1" key="1">
    <citation type="submission" date="2023-08" db="EMBL/GenBank/DDBJ databases">
        <title>A de novo genome assembly of Solanum verrucosum Schlechtendal, a Mexican diploid species geographically isolated from the other diploid A-genome species in potato relatives.</title>
        <authorList>
            <person name="Hosaka K."/>
        </authorList>
    </citation>
    <scope>NUCLEOTIDE SEQUENCE</scope>
    <source>
        <tissue evidence="1">Young leaves</tissue>
    </source>
</reference>
<sequence length="265" mass="29373">MFPPVLLSQFPAFRKLQLPSRIVGPESVAFDKKGDGPYTGVADGKIVKYEGPKIGFTDFAITSPNRTKIRCDGTNDLKSQRICGNLLGLEFYRKTGDLYTVDAYYGLLVVGPTGGLATQLVTSFEGPVGLSLSKDSSYVLITEYIAQRIRRFWLKGSKANSFDGFRKVEGIPDNIRRTVLGDIWVAIANTKQNVTYSIRQGINQLGKVVEMRNFTAQYNDTPLGITLVKEYKGKLYVGSLDQNFIGVYRAYVGSLDRNFAGVYTV</sequence>
<dbReference type="PANTHER" id="PTHR10426:SF100">
    <property type="entry name" value="STRICTOSIDINE SYNTHASE CONSERVED REGION DOMAIN-CONTAINING PROTEIN"/>
    <property type="match status" value="1"/>
</dbReference>
<gene>
    <name evidence="1" type="ORF">MTR67_015031</name>
</gene>
<dbReference type="EMBL" id="CP133614">
    <property type="protein sequence ID" value="WMV21646.1"/>
    <property type="molecule type" value="Genomic_DNA"/>
</dbReference>
<evidence type="ECO:0000313" key="1">
    <source>
        <dbReference type="EMBL" id="WMV21646.1"/>
    </source>
</evidence>
<dbReference type="Proteomes" id="UP001234989">
    <property type="component" value="Chromosome 3"/>
</dbReference>
<dbReference type="GO" id="GO:0012505">
    <property type="term" value="C:endomembrane system"/>
    <property type="evidence" value="ECO:0007669"/>
    <property type="project" value="TreeGrafter"/>
</dbReference>
<dbReference type="Gene3D" id="2.120.10.30">
    <property type="entry name" value="TolB, C-terminal domain"/>
    <property type="match status" value="2"/>
</dbReference>
<dbReference type="GO" id="GO:0016787">
    <property type="term" value="F:hydrolase activity"/>
    <property type="evidence" value="ECO:0007669"/>
    <property type="project" value="TreeGrafter"/>
</dbReference>
<dbReference type="PANTHER" id="PTHR10426">
    <property type="entry name" value="STRICTOSIDINE SYNTHASE-RELATED"/>
    <property type="match status" value="1"/>
</dbReference>
<accession>A0AAF0QE96</accession>
<evidence type="ECO:0000313" key="2">
    <source>
        <dbReference type="Proteomes" id="UP001234989"/>
    </source>
</evidence>
<dbReference type="Pfam" id="PF20067">
    <property type="entry name" value="SSL_N"/>
    <property type="match status" value="1"/>
</dbReference>
<dbReference type="InterPro" id="IPR011042">
    <property type="entry name" value="6-blade_b-propeller_TolB-like"/>
</dbReference>
<keyword evidence="2" id="KW-1185">Reference proteome</keyword>
<dbReference type="AlphaFoldDB" id="A0AAF0QE96"/>
<organism evidence="1 2">
    <name type="scientific">Solanum verrucosum</name>
    <dbReference type="NCBI Taxonomy" id="315347"/>
    <lineage>
        <taxon>Eukaryota</taxon>
        <taxon>Viridiplantae</taxon>
        <taxon>Streptophyta</taxon>
        <taxon>Embryophyta</taxon>
        <taxon>Tracheophyta</taxon>
        <taxon>Spermatophyta</taxon>
        <taxon>Magnoliopsida</taxon>
        <taxon>eudicotyledons</taxon>
        <taxon>Gunneridae</taxon>
        <taxon>Pentapetalae</taxon>
        <taxon>asterids</taxon>
        <taxon>lamiids</taxon>
        <taxon>Solanales</taxon>
        <taxon>Solanaceae</taxon>
        <taxon>Solanoideae</taxon>
        <taxon>Solaneae</taxon>
        <taxon>Solanum</taxon>
    </lineage>
</organism>
<evidence type="ECO:0008006" key="3">
    <source>
        <dbReference type="Google" id="ProtNLM"/>
    </source>
</evidence>